<evidence type="ECO:0000313" key="3">
    <source>
        <dbReference type="Proteomes" id="UP000031668"/>
    </source>
</evidence>
<gene>
    <name evidence="2" type="ORF">RF11_04925</name>
</gene>
<organism evidence="2 3">
    <name type="scientific">Thelohanellus kitauei</name>
    <name type="common">Myxosporean</name>
    <dbReference type="NCBI Taxonomy" id="669202"/>
    <lineage>
        <taxon>Eukaryota</taxon>
        <taxon>Metazoa</taxon>
        <taxon>Cnidaria</taxon>
        <taxon>Myxozoa</taxon>
        <taxon>Myxosporea</taxon>
        <taxon>Bivalvulida</taxon>
        <taxon>Platysporina</taxon>
        <taxon>Myxobolidae</taxon>
        <taxon>Thelohanellus</taxon>
    </lineage>
</organism>
<feature type="chain" id="PRO_5002168943" evidence="1">
    <location>
        <begin position="28"/>
        <end position="116"/>
    </location>
</feature>
<proteinExistence type="predicted"/>
<evidence type="ECO:0000313" key="2">
    <source>
        <dbReference type="EMBL" id="KII70566.1"/>
    </source>
</evidence>
<name>A0A0C2MTD0_THEKT</name>
<accession>A0A0C2MTD0</accession>
<feature type="signal peptide" evidence="1">
    <location>
        <begin position="1"/>
        <end position="27"/>
    </location>
</feature>
<reference evidence="2 3" key="1">
    <citation type="journal article" date="2014" name="Genome Biol. Evol.">
        <title>The genome of the myxosporean Thelohanellus kitauei shows adaptations to nutrient acquisition within its fish host.</title>
        <authorList>
            <person name="Yang Y."/>
            <person name="Xiong J."/>
            <person name="Zhou Z."/>
            <person name="Huo F."/>
            <person name="Miao W."/>
            <person name="Ran C."/>
            <person name="Liu Y."/>
            <person name="Zhang J."/>
            <person name="Feng J."/>
            <person name="Wang M."/>
            <person name="Wang M."/>
            <person name="Wang L."/>
            <person name="Yao B."/>
        </authorList>
    </citation>
    <scope>NUCLEOTIDE SEQUENCE [LARGE SCALE GENOMIC DNA]</scope>
    <source>
        <strain evidence="2">Wuqing</strain>
    </source>
</reference>
<keyword evidence="3" id="KW-1185">Reference proteome</keyword>
<sequence length="116" mass="13554">MSNYSYAYRMLMLFPLYVALFPMSSDCQCLKDDAENLDYFLKKYETNDVESVLKTYPPTAEFDLQHAILDCAFARSENQDPSEPTTTLTQRREQCTDIHAGYRACIEVPNFWRRAN</sequence>
<dbReference type="AlphaFoldDB" id="A0A0C2MTD0"/>
<protein>
    <submittedName>
        <fullName evidence="2">Uncharacterized protein</fullName>
    </submittedName>
</protein>
<keyword evidence="1" id="KW-0732">Signal</keyword>
<dbReference type="Proteomes" id="UP000031668">
    <property type="component" value="Unassembled WGS sequence"/>
</dbReference>
<evidence type="ECO:0000256" key="1">
    <source>
        <dbReference type="SAM" id="SignalP"/>
    </source>
</evidence>
<dbReference type="EMBL" id="JWZT01002018">
    <property type="protein sequence ID" value="KII70566.1"/>
    <property type="molecule type" value="Genomic_DNA"/>
</dbReference>
<comment type="caution">
    <text evidence="2">The sequence shown here is derived from an EMBL/GenBank/DDBJ whole genome shotgun (WGS) entry which is preliminary data.</text>
</comment>